<reference evidence="2 3" key="1">
    <citation type="submission" date="2024-05" db="EMBL/GenBank/DDBJ databases">
        <title>The nuclear and mitochondrial genome assemblies of Tetragonisca angustula (Apidae: Meliponini), a tiny yet remarkable pollinator in the Neotropics.</title>
        <authorList>
            <person name="Ferrari R."/>
            <person name="Ricardo P.C."/>
            <person name="Dias F.C."/>
            <person name="Araujo N.S."/>
            <person name="Soares D.O."/>
            <person name="Zhou Q.-S."/>
            <person name="Zhu C.-D."/>
            <person name="Coutinho L."/>
            <person name="Airas M.C."/>
            <person name="Batista T.M."/>
        </authorList>
    </citation>
    <scope>NUCLEOTIDE SEQUENCE [LARGE SCALE GENOMIC DNA]</scope>
    <source>
        <strain evidence="2">ASF017062</strain>
        <tissue evidence="2">Abdomen</tissue>
    </source>
</reference>
<keyword evidence="3" id="KW-1185">Reference proteome</keyword>
<evidence type="ECO:0000256" key="1">
    <source>
        <dbReference type="SAM" id="MobiDB-lite"/>
    </source>
</evidence>
<evidence type="ECO:0000313" key="3">
    <source>
        <dbReference type="Proteomes" id="UP001432146"/>
    </source>
</evidence>
<feature type="region of interest" description="Disordered" evidence="1">
    <location>
        <begin position="1"/>
        <end position="23"/>
    </location>
</feature>
<sequence>MHFLGGAPAKSNSKVERARRPHPDMPSYLVISLEKEPNAVFDSGLAEVGSDRKLNAVRLSSVGKLLIRGADGTVRPAPGTTGNSGKDKAKPSTTPDEKIGGARGKIIRFCREAGIKDLIFNPWT</sequence>
<dbReference type="EMBL" id="JAWNGG020000003">
    <property type="protein sequence ID" value="KAK9310528.1"/>
    <property type="molecule type" value="Genomic_DNA"/>
</dbReference>
<feature type="region of interest" description="Disordered" evidence="1">
    <location>
        <begin position="70"/>
        <end position="101"/>
    </location>
</feature>
<organism evidence="2 3">
    <name type="scientific">Tetragonisca angustula</name>
    <dbReference type="NCBI Taxonomy" id="166442"/>
    <lineage>
        <taxon>Eukaryota</taxon>
        <taxon>Metazoa</taxon>
        <taxon>Ecdysozoa</taxon>
        <taxon>Arthropoda</taxon>
        <taxon>Hexapoda</taxon>
        <taxon>Insecta</taxon>
        <taxon>Pterygota</taxon>
        <taxon>Neoptera</taxon>
        <taxon>Endopterygota</taxon>
        <taxon>Hymenoptera</taxon>
        <taxon>Apocrita</taxon>
        <taxon>Aculeata</taxon>
        <taxon>Apoidea</taxon>
        <taxon>Anthophila</taxon>
        <taxon>Apidae</taxon>
        <taxon>Tetragonisca</taxon>
    </lineage>
</organism>
<comment type="caution">
    <text evidence="2">The sequence shown here is derived from an EMBL/GenBank/DDBJ whole genome shotgun (WGS) entry which is preliminary data.</text>
</comment>
<evidence type="ECO:0000313" key="2">
    <source>
        <dbReference type="EMBL" id="KAK9310528.1"/>
    </source>
</evidence>
<gene>
    <name evidence="2" type="ORF">QLX08_000262</name>
</gene>
<dbReference type="Proteomes" id="UP001432146">
    <property type="component" value="Unassembled WGS sequence"/>
</dbReference>
<feature type="compositionally biased region" description="Basic and acidic residues" evidence="1">
    <location>
        <begin position="85"/>
        <end position="100"/>
    </location>
</feature>
<proteinExistence type="predicted"/>
<protein>
    <submittedName>
        <fullName evidence="2">Uncharacterized protein</fullName>
    </submittedName>
</protein>
<feature type="compositionally biased region" description="Basic and acidic residues" evidence="1">
    <location>
        <begin position="13"/>
        <end position="23"/>
    </location>
</feature>
<name>A0AAW1AMT6_9HYME</name>
<accession>A0AAW1AMT6</accession>
<dbReference type="AlphaFoldDB" id="A0AAW1AMT6"/>